<feature type="compositionally biased region" description="Polar residues" evidence="1">
    <location>
        <begin position="97"/>
        <end position="112"/>
    </location>
</feature>
<feature type="region of interest" description="Disordered" evidence="1">
    <location>
        <begin position="1"/>
        <end position="47"/>
    </location>
</feature>
<evidence type="ECO:0000313" key="2">
    <source>
        <dbReference type="EMBL" id="MDP9615163.1"/>
    </source>
</evidence>
<gene>
    <name evidence="2" type="ORF">JOF35_007501</name>
</gene>
<comment type="caution">
    <text evidence="2">The sequence shown here is derived from an EMBL/GenBank/DDBJ whole genome shotgun (WGS) entry which is preliminary data.</text>
</comment>
<keyword evidence="3" id="KW-1185">Reference proteome</keyword>
<organism evidence="2 3">
    <name type="scientific">Streptomyces demainii</name>
    <dbReference type="NCBI Taxonomy" id="588122"/>
    <lineage>
        <taxon>Bacteria</taxon>
        <taxon>Bacillati</taxon>
        <taxon>Actinomycetota</taxon>
        <taxon>Actinomycetes</taxon>
        <taxon>Kitasatosporales</taxon>
        <taxon>Streptomycetaceae</taxon>
        <taxon>Streptomyces</taxon>
    </lineage>
</organism>
<reference evidence="2 3" key="1">
    <citation type="submission" date="2023-07" db="EMBL/GenBank/DDBJ databases">
        <title>Sequencing the genomes of 1000 actinobacteria strains.</title>
        <authorList>
            <person name="Klenk H.-P."/>
        </authorList>
    </citation>
    <scope>NUCLEOTIDE SEQUENCE [LARGE SCALE GENOMIC DNA]</scope>
    <source>
        <strain evidence="2 3">DSM 41600</strain>
    </source>
</reference>
<proteinExistence type="predicted"/>
<evidence type="ECO:0000256" key="1">
    <source>
        <dbReference type="SAM" id="MobiDB-lite"/>
    </source>
</evidence>
<feature type="region of interest" description="Disordered" evidence="1">
    <location>
        <begin position="92"/>
        <end position="112"/>
    </location>
</feature>
<feature type="compositionally biased region" description="Polar residues" evidence="1">
    <location>
        <begin position="1"/>
        <end position="15"/>
    </location>
</feature>
<accession>A0ABT9L374</accession>
<sequence length="137" mass="14512">MTSSSPLRTATTRLDSSGTKRTRTRSTAGRRPQYRGLAAREYSPVPELAEVTTYGPEPTPPDSSPGRFAAAGLIRMLAISWSRMGTGRSVCSRKVRSSTGSTVGISGKSPTMNEPLTPAYIFSAVETSLTVTGVPSE</sequence>
<evidence type="ECO:0000313" key="3">
    <source>
        <dbReference type="Proteomes" id="UP001234880"/>
    </source>
</evidence>
<dbReference type="EMBL" id="JAURUE010000002">
    <property type="protein sequence ID" value="MDP9615163.1"/>
    <property type="molecule type" value="Genomic_DNA"/>
</dbReference>
<dbReference type="Proteomes" id="UP001234880">
    <property type="component" value="Unassembled WGS sequence"/>
</dbReference>
<name>A0ABT9L374_9ACTN</name>
<protein>
    <submittedName>
        <fullName evidence="2">Uncharacterized protein</fullName>
    </submittedName>
</protein>